<dbReference type="InterPro" id="IPR009668">
    <property type="entry name" value="RNA_pol-assoc_fac_A49-like"/>
</dbReference>
<dbReference type="AlphaFoldDB" id="A0A852IUB9"/>
<accession>A0A852IUB9</accession>
<dbReference type="GO" id="GO:0006351">
    <property type="term" value="P:DNA-templated transcription"/>
    <property type="evidence" value="ECO:0007669"/>
    <property type="project" value="InterPro"/>
</dbReference>
<evidence type="ECO:0000256" key="5">
    <source>
        <dbReference type="ARBA" id="ARBA00023242"/>
    </source>
</evidence>
<keyword evidence="7" id="KW-1185">Reference proteome</keyword>
<comment type="subcellular location">
    <subcellularLocation>
        <location evidence="1">Nucleus</location>
        <location evidence="1">Nucleolus</location>
    </subcellularLocation>
</comment>
<evidence type="ECO:0000256" key="3">
    <source>
        <dbReference type="ARBA" id="ARBA00022478"/>
    </source>
</evidence>
<keyword evidence="5" id="KW-0539">Nucleus</keyword>
<keyword evidence="3" id="KW-0240">DNA-directed RNA polymerase</keyword>
<comment type="caution">
    <text evidence="6">The sequence shown here is derived from an EMBL/GenBank/DDBJ whole genome shotgun (WGS) entry which is preliminary data.</text>
</comment>
<feature type="non-terminal residue" evidence="6">
    <location>
        <position position="1"/>
    </location>
</feature>
<gene>
    <name evidence="6" type="primary">Polr1e</name>
    <name evidence="6" type="ORF">TRILEU_R02554</name>
</gene>
<dbReference type="GO" id="GO:0005730">
    <property type="term" value="C:nucleolus"/>
    <property type="evidence" value="ECO:0007669"/>
    <property type="project" value="UniProtKB-SubCell"/>
</dbReference>
<reference evidence="6" key="1">
    <citation type="submission" date="2020-02" db="EMBL/GenBank/DDBJ databases">
        <title>Bird 10,000 Genomes (B10K) Project - Family phase.</title>
        <authorList>
            <person name="Zhang G."/>
        </authorList>
    </citation>
    <scope>NUCLEOTIDE SEQUENCE</scope>
    <source>
        <strain evidence="6">B10K-DU-002-37</strain>
        <tissue evidence="6">Muscle</tissue>
    </source>
</reference>
<dbReference type="OrthoDB" id="532500at2759"/>
<feature type="non-terminal residue" evidence="6">
    <location>
        <position position="378"/>
    </location>
</feature>
<evidence type="ECO:0000256" key="4">
    <source>
        <dbReference type="ARBA" id="ARBA00023163"/>
    </source>
</evidence>
<evidence type="ECO:0000313" key="6">
    <source>
        <dbReference type="EMBL" id="NXX47363.1"/>
    </source>
</evidence>
<dbReference type="EMBL" id="WAAF01014695">
    <property type="protein sequence ID" value="NXX47363.1"/>
    <property type="molecule type" value="Genomic_DNA"/>
</dbReference>
<protein>
    <submittedName>
        <fullName evidence="6">RPA49 polymerase</fullName>
    </submittedName>
</protein>
<dbReference type="Proteomes" id="UP000627253">
    <property type="component" value="Unassembled WGS sequence"/>
</dbReference>
<comment type="similarity">
    <text evidence="2">Belongs to the eukaryotic RPA49/POLR1E RNA polymerase subunit family.</text>
</comment>
<evidence type="ECO:0000256" key="1">
    <source>
        <dbReference type="ARBA" id="ARBA00004604"/>
    </source>
</evidence>
<evidence type="ECO:0000313" key="7">
    <source>
        <dbReference type="Proteomes" id="UP000627253"/>
    </source>
</evidence>
<dbReference type="Pfam" id="PF06870">
    <property type="entry name" value="RNA_pol_I_A49"/>
    <property type="match status" value="1"/>
</dbReference>
<organism evidence="6 7">
    <name type="scientific">Tricholaema leucomelas</name>
    <name type="common">pied barbet</name>
    <dbReference type="NCBI Taxonomy" id="240729"/>
    <lineage>
        <taxon>Eukaryota</taxon>
        <taxon>Metazoa</taxon>
        <taxon>Chordata</taxon>
        <taxon>Craniata</taxon>
        <taxon>Vertebrata</taxon>
        <taxon>Euteleostomi</taxon>
        <taxon>Archelosauria</taxon>
        <taxon>Archosauria</taxon>
        <taxon>Dinosauria</taxon>
        <taxon>Saurischia</taxon>
        <taxon>Theropoda</taxon>
        <taxon>Coelurosauria</taxon>
        <taxon>Aves</taxon>
        <taxon>Neognathae</taxon>
        <taxon>Neoaves</taxon>
        <taxon>Telluraves</taxon>
        <taxon>Coraciimorphae</taxon>
        <taxon>Piciformes</taxon>
        <taxon>Lybiidae</taxon>
        <taxon>Tricholaema lacrymosa</taxon>
    </lineage>
</organism>
<dbReference type="GO" id="GO:0000428">
    <property type="term" value="C:DNA-directed RNA polymerase complex"/>
    <property type="evidence" value="ECO:0007669"/>
    <property type="project" value="UniProtKB-KW"/>
</dbReference>
<keyword evidence="4" id="KW-0804">Transcription</keyword>
<evidence type="ECO:0000256" key="2">
    <source>
        <dbReference type="ARBA" id="ARBA00009430"/>
    </source>
</evidence>
<name>A0A852IUB9_9PICI</name>
<dbReference type="GO" id="GO:0003677">
    <property type="term" value="F:DNA binding"/>
    <property type="evidence" value="ECO:0007669"/>
    <property type="project" value="InterPro"/>
</dbReference>
<sequence length="378" mass="41674">LPRYFVGVLDKDSGQMEVYNAEIFNMQPLLSGRSRNAFKLRTKLPCASPWCAFSCCRLSAVSLAAPSASFLPSSLSMEKGGDVYSVLVSCALQMDLCIEAFGTSKQKRALNVRRMNAVGSDIISTAVSKAAANVIDAKGVTALTQDVAQDDTQKISSFLPPCNQDAATPELVYKFEDILSPAEYEALQVPAAAFVNITAEEIAKKTEDKSHCSFVLEQLKLLPAEGKSRDHKARCLWFLDTLVKFSCLKGIRKKHPMGPDCPQMISKKLMKNFTSLTYNEGSVQNLISTSMKVKISAYVIALALHINSFQIDLTVLQNDLKLPESRMLDIAKAMQLRISKAKGLPGLEDDQKHKLGTLSLPLPMQKVSEGRRKHKRRI</sequence>
<proteinExistence type="inferred from homology"/>
<dbReference type="PANTHER" id="PTHR14440">
    <property type="entry name" value="DNA-DIRECTED RNA POLYMERASE I SUBUNIT RPA49"/>
    <property type="match status" value="1"/>
</dbReference>